<dbReference type="PROSITE" id="PS51186">
    <property type="entry name" value="GNAT"/>
    <property type="match status" value="1"/>
</dbReference>
<dbReference type="InterPro" id="IPR000182">
    <property type="entry name" value="GNAT_dom"/>
</dbReference>
<dbReference type="EC" id="2.3.1.-" evidence="6"/>
<dbReference type="Proteomes" id="UP001596390">
    <property type="component" value="Unassembled WGS sequence"/>
</dbReference>
<accession>A0ABD5YDR1</accession>
<dbReference type="AlphaFoldDB" id="A0ABD5YDR1"/>
<gene>
    <name evidence="6" type="ORF">ACFQMK_11105</name>
</gene>
<evidence type="ECO:0000256" key="4">
    <source>
        <dbReference type="SAM" id="MobiDB-lite"/>
    </source>
</evidence>
<evidence type="ECO:0000256" key="1">
    <source>
        <dbReference type="ARBA" id="ARBA00022679"/>
    </source>
</evidence>
<keyword evidence="2 6" id="KW-0012">Acyltransferase</keyword>
<evidence type="ECO:0000313" key="7">
    <source>
        <dbReference type="Proteomes" id="UP001596390"/>
    </source>
</evidence>
<dbReference type="InterPro" id="IPR050832">
    <property type="entry name" value="Bact_Acetyltransf"/>
</dbReference>
<organism evidence="6 7">
    <name type="scientific">Halorubrum yunnanense</name>
    <dbReference type="NCBI Taxonomy" id="1526162"/>
    <lineage>
        <taxon>Archaea</taxon>
        <taxon>Methanobacteriati</taxon>
        <taxon>Methanobacteriota</taxon>
        <taxon>Stenosarchaea group</taxon>
        <taxon>Halobacteria</taxon>
        <taxon>Halobacteriales</taxon>
        <taxon>Haloferacaceae</taxon>
        <taxon>Halorubrum</taxon>
    </lineage>
</organism>
<feature type="region of interest" description="Disordered" evidence="4">
    <location>
        <begin position="159"/>
        <end position="190"/>
    </location>
</feature>
<evidence type="ECO:0000256" key="2">
    <source>
        <dbReference type="ARBA" id="ARBA00023315"/>
    </source>
</evidence>
<evidence type="ECO:0000256" key="3">
    <source>
        <dbReference type="SAM" id="Coils"/>
    </source>
</evidence>
<dbReference type="RefSeq" id="WP_267664727.1">
    <property type="nucleotide sequence ID" value="NZ_JAODIX010000042.1"/>
</dbReference>
<feature type="compositionally biased region" description="Acidic residues" evidence="4">
    <location>
        <begin position="165"/>
        <end position="184"/>
    </location>
</feature>
<keyword evidence="1 6" id="KW-0808">Transferase</keyword>
<sequence length="190" mass="19753">MSDAEGPTIAPATVDDVDDVADLWIALAAGQRRHGSALLAESNRAAVREWVAQSVVTGELLVVRDGDGDSDDDPIGFVAFSLDREGYDRDRVRGTVSNLFVVPGRRGEGIGADLLDAAERALAAAGAEVAALEALADNERARAFYADRGYGLHRVELTKSLSEAPGDEDGEGDAADEGGADGDEPATGTE</sequence>
<keyword evidence="7" id="KW-1185">Reference proteome</keyword>
<dbReference type="SUPFAM" id="SSF55729">
    <property type="entry name" value="Acyl-CoA N-acyltransferases (Nat)"/>
    <property type="match status" value="1"/>
</dbReference>
<evidence type="ECO:0000259" key="5">
    <source>
        <dbReference type="PROSITE" id="PS51186"/>
    </source>
</evidence>
<dbReference type="Gene3D" id="3.40.630.30">
    <property type="match status" value="1"/>
</dbReference>
<feature type="coiled-coil region" evidence="3">
    <location>
        <begin position="115"/>
        <end position="142"/>
    </location>
</feature>
<dbReference type="EMBL" id="JBHSZZ010000042">
    <property type="protein sequence ID" value="MFC7187428.1"/>
    <property type="molecule type" value="Genomic_DNA"/>
</dbReference>
<dbReference type="GO" id="GO:0016746">
    <property type="term" value="F:acyltransferase activity"/>
    <property type="evidence" value="ECO:0007669"/>
    <property type="project" value="UniProtKB-KW"/>
</dbReference>
<comment type="caution">
    <text evidence="6">The sequence shown here is derived from an EMBL/GenBank/DDBJ whole genome shotgun (WGS) entry which is preliminary data.</text>
</comment>
<dbReference type="Pfam" id="PF00583">
    <property type="entry name" value="Acetyltransf_1"/>
    <property type="match status" value="1"/>
</dbReference>
<feature type="domain" description="N-acetyltransferase" evidence="5">
    <location>
        <begin position="7"/>
        <end position="168"/>
    </location>
</feature>
<proteinExistence type="predicted"/>
<name>A0ABD5YDR1_9EURY</name>
<reference evidence="6 7" key="1">
    <citation type="journal article" date="2019" name="Int. J. Syst. Evol. Microbiol.">
        <title>The Global Catalogue of Microorganisms (GCM) 10K type strain sequencing project: providing services to taxonomists for standard genome sequencing and annotation.</title>
        <authorList>
            <consortium name="The Broad Institute Genomics Platform"/>
            <consortium name="The Broad Institute Genome Sequencing Center for Infectious Disease"/>
            <person name="Wu L."/>
            <person name="Ma J."/>
        </authorList>
    </citation>
    <scope>NUCLEOTIDE SEQUENCE [LARGE SCALE GENOMIC DNA]</scope>
    <source>
        <strain evidence="6 7">Q85</strain>
    </source>
</reference>
<keyword evidence="3" id="KW-0175">Coiled coil</keyword>
<evidence type="ECO:0000313" key="6">
    <source>
        <dbReference type="EMBL" id="MFC7187428.1"/>
    </source>
</evidence>
<protein>
    <submittedName>
        <fullName evidence="6">GNAT family N-acetyltransferase</fullName>
        <ecNumber evidence="6">2.3.1.-</ecNumber>
    </submittedName>
</protein>
<dbReference type="InterPro" id="IPR016181">
    <property type="entry name" value="Acyl_CoA_acyltransferase"/>
</dbReference>
<dbReference type="PANTHER" id="PTHR43877">
    <property type="entry name" value="AMINOALKYLPHOSPHONATE N-ACETYLTRANSFERASE-RELATED-RELATED"/>
    <property type="match status" value="1"/>
</dbReference>